<dbReference type="PROSITE" id="PS51257">
    <property type="entry name" value="PROKAR_LIPOPROTEIN"/>
    <property type="match status" value="1"/>
</dbReference>
<dbReference type="Pfam" id="PF13525">
    <property type="entry name" value="YfiO"/>
    <property type="match status" value="1"/>
</dbReference>
<dbReference type="InterPro" id="IPR039565">
    <property type="entry name" value="BamD-like"/>
</dbReference>
<organism evidence="5 6">
    <name type="scientific">Aequorivita soesokkakensis</name>
    <dbReference type="NCBI Taxonomy" id="1385699"/>
    <lineage>
        <taxon>Bacteria</taxon>
        <taxon>Pseudomonadati</taxon>
        <taxon>Bacteroidota</taxon>
        <taxon>Flavobacteriia</taxon>
        <taxon>Flavobacteriales</taxon>
        <taxon>Flavobacteriaceae</taxon>
        <taxon>Aequorivita</taxon>
    </lineage>
</organism>
<keyword evidence="2" id="KW-0472">Membrane</keyword>
<name>A0A1A9LD91_9FLAO</name>
<gene>
    <name evidence="5" type="ORF">A7A78_12720</name>
</gene>
<dbReference type="Gene3D" id="1.25.40.10">
    <property type="entry name" value="Tetratricopeptide repeat domain"/>
    <property type="match status" value="1"/>
</dbReference>
<evidence type="ECO:0000259" key="4">
    <source>
        <dbReference type="Pfam" id="PF13525"/>
    </source>
</evidence>
<dbReference type="STRING" id="1385699.A7A78_12720"/>
<dbReference type="EMBL" id="LXIE01000021">
    <property type="protein sequence ID" value="OAD91240.1"/>
    <property type="molecule type" value="Genomic_DNA"/>
</dbReference>
<dbReference type="SUPFAM" id="SSF48452">
    <property type="entry name" value="TPR-like"/>
    <property type="match status" value="1"/>
</dbReference>
<dbReference type="InterPro" id="IPR017689">
    <property type="entry name" value="BamD"/>
</dbReference>
<evidence type="ECO:0000256" key="2">
    <source>
        <dbReference type="ARBA" id="ARBA00023136"/>
    </source>
</evidence>
<reference evidence="5 6" key="1">
    <citation type="submission" date="2016-05" db="EMBL/GenBank/DDBJ databases">
        <title>Genome sequencing of Vitellibacter soesokkakensis RSSK-12.</title>
        <authorList>
            <person name="Thevarajoo S."/>
            <person name="Selvaratnam C."/>
            <person name="Goh K.M."/>
            <person name="Chan K.-G."/>
            <person name="Chong C.S."/>
        </authorList>
    </citation>
    <scope>NUCLEOTIDE SEQUENCE [LARGE SCALE GENOMIC DNA]</scope>
    <source>
        <strain evidence="5 6">RSSK-12</strain>
    </source>
</reference>
<protein>
    <recommendedName>
        <fullName evidence="4">Outer membrane lipoprotein BamD-like domain-containing protein</fullName>
    </recommendedName>
</protein>
<evidence type="ECO:0000256" key="1">
    <source>
        <dbReference type="ARBA" id="ARBA00022729"/>
    </source>
</evidence>
<accession>A0A1A9LD91</accession>
<dbReference type="InterPro" id="IPR011990">
    <property type="entry name" value="TPR-like_helical_dom_sf"/>
</dbReference>
<sequence length="275" mass="32085">MFFKPMRLPLFIILCLTILLSSCSQYQRVLRKDDMGKKYTFADSLYKKGKYKKALKLMEQIVPAYRGKPQGEKLMFIYANTYYNLEDYYLSGYQFERFTQAYPQSDSAEVASFKAAKSFYQLSPRYSLDQKDTDKGLEKLQEFINKYPNSDKRMEANTLVAELREKLEKKDYEVAMQYLKLDDGLKAAIDAFDNFITDHPGSKYRKDAFYGRFLAAYKLAINSVPSLVQERLITAKGYYNSFIKYYKDTDLGPEATEIYQDIESRIVAPETEPTI</sequence>
<keyword evidence="1" id="KW-0732">Signal</keyword>
<evidence type="ECO:0000313" key="5">
    <source>
        <dbReference type="EMBL" id="OAD91240.1"/>
    </source>
</evidence>
<keyword evidence="3" id="KW-0998">Cell outer membrane</keyword>
<dbReference type="NCBIfam" id="TIGR03302">
    <property type="entry name" value="OM_YfiO"/>
    <property type="match status" value="1"/>
</dbReference>
<dbReference type="AlphaFoldDB" id="A0A1A9LD91"/>
<feature type="domain" description="Outer membrane lipoprotein BamD-like" evidence="4">
    <location>
        <begin position="35"/>
        <end position="181"/>
    </location>
</feature>
<keyword evidence="6" id="KW-1185">Reference proteome</keyword>
<comment type="caution">
    <text evidence="5">The sequence shown here is derived from an EMBL/GenBank/DDBJ whole genome shotgun (WGS) entry which is preliminary data.</text>
</comment>
<proteinExistence type="predicted"/>
<dbReference type="Proteomes" id="UP000077552">
    <property type="component" value="Unassembled WGS sequence"/>
</dbReference>
<evidence type="ECO:0000313" key="6">
    <source>
        <dbReference type="Proteomes" id="UP000077552"/>
    </source>
</evidence>
<evidence type="ECO:0000256" key="3">
    <source>
        <dbReference type="ARBA" id="ARBA00023237"/>
    </source>
</evidence>